<gene>
    <name evidence="7" type="ORF">V5S96_01300</name>
</gene>
<proteinExistence type="inferred from homology"/>
<dbReference type="EMBL" id="JBAHVJ010000001">
    <property type="protein sequence ID" value="MEJ4099006.1"/>
    <property type="molecule type" value="Genomic_DNA"/>
</dbReference>
<dbReference type="SUPFAM" id="SSF56349">
    <property type="entry name" value="DNA breaking-rejoining enzymes"/>
    <property type="match status" value="1"/>
</dbReference>
<comment type="caution">
    <text evidence="7">The sequence shown here is derived from an EMBL/GenBank/DDBJ whole genome shotgun (WGS) entry which is preliminary data.</text>
</comment>
<dbReference type="InterPro" id="IPR053876">
    <property type="entry name" value="Phage_int_M"/>
</dbReference>
<dbReference type="Pfam" id="PF00589">
    <property type="entry name" value="Phage_integrase"/>
    <property type="match status" value="1"/>
</dbReference>
<dbReference type="InterPro" id="IPR050090">
    <property type="entry name" value="Tyrosine_recombinase_XerCD"/>
</dbReference>
<dbReference type="RefSeq" id="WP_337889377.1">
    <property type="nucleotide sequence ID" value="NZ_JBAHVI010000002.1"/>
</dbReference>
<organism evidence="7 8">
    <name type="scientific">Corynebacterium mastitidis</name>
    <dbReference type="NCBI Taxonomy" id="161890"/>
    <lineage>
        <taxon>Bacteria</taxon>
        <taxon>Bacillati</taxon>
        <taxon>Actinomycetota</taxon>
        <taxon>Actinomycetes</taxon>
        <taxon>Mycobacteriales</taxon>
        <taxon>Corynebacteriaceae</taxon>
        <taxon>Corynebacterium</taxon>
    </lineage>
</organism>
<evidence type="ECO:0000313" key="7">
    <source>
        <dbReference type="EMBL" id="MEJ4099006.1"/>
    </source>
</evidence>
<dbReference type="CDD" id="cd01189">
    <property type="entry name" value="INT_ICEBs1_C_like"/>
    <property type="match status" value="1"/>
</dbReference>
<dbReference type="InterPro" id="IPR044068">
    <property type="entry name" value="CB"/>
</dbReference>
<dbReference type="Pfam" id="PF22022">
    <property type="entry name" value="Phage_int_M"/>
    <property type="match status" value="1"/>
</dbReference>
<dbReference type="PANTHER" id="PTHR30349">
    <property type="entry name" value="PHAGE INTEGRASE-RELATED"/>
    <property type="match status" value="1"/>
</dbReference>
<dbReference type="InterPro" id="IPR010998">
    <property type="entry name" value="Integrase_recombinase_N"/>
</dbReference>
<reference evidence="7 8" key="1">
    <citation type="submission" date="2024-02" db="EMBL/GenBank/DDBJ databases">
        <title>Whole genome sequencing and characterization of Corynebacterium isolated from the ocular surface of dry eye disease sufferers.</title>
        <authorList>
            <person name="Naqvi M."/>
        </authorList>
    </citation>
    <scope>NUCLEOTIDE SEQUENCE [LARGE SCALE GENOMIC DNA]</scope>
    <source>
        <strain evidence="7 8">PCRF</strain>
    </source>
</reference>
<evidence type="ECO:0000256" key="1">
    <source>
        <dbReference type="ARBA" id="ARBA00008857"/>
    </source>
</evidence>
<dbReference type="Gene3D" id="1.10.150.130">
    <property type="match status" value="1"/>
</dbReference>
<accession>A0ABU8NXM8</accession>
<evidence type="ECO:0000256" key="3">
    <source>
        <dbReference type="ARBA" id="ARBA00023172"/>
    </source>
</evidence>
<evidence type="ECO:0000259" key="5">
    <source>
        <dbReference type="PROSITE" id="PS51898"/>
    </source>
</evidence>
<keyword evidence="8" id="KW-1185">Reference proteome</keyword>
<evidence type="ECO:0000256" key="2">
    <source>
        <dbReference type="ARBA" id="ARBA00023125"/>
    </source>
</evidence>
<dbReference type="InterPro" id="IPR013762">
    <property type="entry name" value="Integrase-like_cat_sf"/>
</dbReference>
<dbReference type="PROSITE" id="PS51900">
    <property type="entry name" value="CB"/>
    <property type="match status" value="1"/>
</dbReference>
<evidence type="ECO:0000259" key="6">
    <source>
        <dbReference type="PROSITE" id="PS51900"/>
    </source>
</evidence>
<dbReference type="PROSITE" id="PS51898">
    <property type="entry name" value="TYR_RECOMBINASE"/>
    <property type="match status" value="1"/>
</dbReference>
<protein>
    <submittedName>
        <fullName evidence="7">Tyrosine-type recombinase/integrase</fullName>
    </submittedName>
</protein>
<dbReference type="PANTHER" id="PTHR30349:SF64">
    <property type="entry name" value="PROPHAGE INTEGRASE INTD-RELATED"/>
    <property type="match status" value="1"/>
</dbReference>
<keyword evidence="3" id="KW-0233">DNA recombination</keyword>
<name>A0ABU8NXM8_9CORY</name>
<dbReference type="InterPro" id="IPR002104">
    <property type="entry name" value="Integrase_catalytic"/>
</dbReference>
<dbReference type="Proteomes" id="UP001359781">
    <property type="component" value="Unassembled WGS sequence"/>
</dbReference>
<keyword evidence="2 4" id="KW-0238">DNA-binding</keyword>
<evidence type="ECO:0000313" key="8">
    <source>
        <dbReference type="Proteomes" id="UP001359781"/>
    </source>
</evidence>
<evidence type="ECO:0000256" key="4">
    <source>
        <dbReference type="PROSITE-ProRule" id="PRU01248"/>
    </source>
</evidence>
<dbReference type="Gene3D" id="1.10.443.10">
    <property type="entry name" value="Intergrase catalytic core"/>
    <property type="match status" value="1"/>
</dbReference>
<dbReference type="InterPro" id="IPR011010">
    <property type="entry name" value="DNA_brk_join_enz"/>
</dbReference>
<feature type="domain" description="Core-binding (CB)" evidence="6">
    <location>
        <begin position="11"/>
        <end position="89"/>
    </location>
</feature>
<feature type="domain" description="Tyr recombinase" evidence="5">
    <location>
        <begin position="110"/>
        <end position="297"/>
    </location>
</feature>
<comment type="similarity">
    <text evidence="1">Belongs to the 'phage' integrase family.</text>
</comment>
<sequence>MTTHVEPQHTPIFSTYARDWLRLHPVAERTKQDYRYLLEDRLIPVFGATPLNLITHREIQAWVNTAAQRSYSQTRQALSVMRQVFRLAEIEGHVPRSPIALVRLPKAAPAVPNPLSPEEFARLVEAMPTPRDALMTQVLGLGGLRFSELAALTVSSLQEDFLVVDSGIQPRRGGGLIRSDTKGHKQRRVYLPEATMTALRAYAQGLAEPTSVLFPTRAGTPVHRGNWAKRVLIPACARAGIKPITPHALRDTCATLALRQGTPPQVVAAQLGHTDASVTLRHYAGVLDGDQRKLAADLGFLFAESSQTNG</sequence>